<protein>
    <recommendedName>
        <fullName evidence="13">Bifunctional enzyme IspD/IspF</fullName>
    </recommendedName>
    <domain>
        <recommendedName>
            <fullName evidence="13">2-C-methyl-D-erythritol 4-phosphate cytidylyltransferase</fullName>
            <ecNumber evidence="13">2.7.7.60</ecNumber>
        </recommendedName>
        <alternativeName>
            <fullName evidence="13">4-diphosphocytidyl-2C-methyl-D-erythritol synthase</fullName>
        </alternativeName>
        <alternativeName>
            <fullName evidence="13">MEP cytidylyltransferase</fullName>
            <shortName evidence="13">MCT</shortName>
        </alternativeName>
    </domain>
    <domain>
        <recommendedName>
            <fullName evidence="13">2-C-methyl-D-erythritol 2,4-cyclodiphosphate synthase</fullName>
            <shortName evidence="13">MECDP-synthase</shortName>
            <shortName evidence="13">MECPP-synthase</shortName>
            <shortName evidence="13">MECPS</shortName>
            <ecNumber evidence="13">4.6.1.12</ecNumber>
        </recommendedName>
    </domain>
</protein>
<comment type="similarity">
    <text evidence="13">In the N-terminal section; belongs to the IspD/TarI cytidylyltransferase family. IspD subfamily.</text>
</comment>
<evidence type="ECO:0000256" key="5">
    <source>
        <dbReference type="ARBA" id="ARBA00004787"/>
    </source>
</evidence>
<dbReference type="NCBIfam" id="TIGR00453">
    <property type="entry name" value="ispD"/>
    <property type="match status" value="1"/>
</dbReference>
<dbReference type="GO" id="GO:0019288">
    <property type="term" value="P:isopentenyl diphosphate biosynthetic process, methylerythritol 4-phosphate pathway"/>
    <property type="evidence" value="ECO:0007669"/>
    <property type="project" value="UniProtKB-UniRule"/>
</dbReference>
<comment type="caution">
    <text evidence="13">Lacks conserved residue(s) required for the propagation of feature annotation.</text>
</comment>
<dbReference type="Pfam" id="PF01128">
    <property type="entry name" value="IspD"/>
    <property type="match status" value="1"/>
</dbReference>
<comment type="similarity">
    <text evidence="13">In the C-terminal section; belongs to the IspF family.</text>
</comment>
<comment type="pathway">
    <text evidence="4 13">Isoprenoid biosynthesis; isopentenyl diphosphate biosynthesis via DXP pathway; isopentenyl diphosphate from 1-deoxy-D-xylulose 5-phosphate: step 4/6.</text>
</comment>
<name>A0A9D2D8H5_9FIRM</name>
<dbReference type="HAMAP" id="MF_01520">
    <property type="entry name" value="IspDF"/>
    <property type="match status" value="1"/>
</dbReference>
<keyword evidence="11 13" id="KW-0456">Lyase</keyword>
<comment type="similarity">
    <text evidence="6">Belongs to the IspD/TarI cytidylyltransferase family. IspD subfamily.</text>
</comment>
<dbReference type="CDD" id="cd00554">
    <property type="entry name" value="MECDP_synthase"/>
    <property type="match status" value="1"/>
</dbReference>
<reference evidence="15" key="1">
    <citation type="journal article" date="2021" name="PeerJ">
        <title>Extensive microbial diversity within the chicken gut microbiome revealed by metagenomics and culture.</title>
        <authorList>
            <person name="Gilroy R."/>
            <person name="Ravi A."/>
            <person name="Getino M."/>
            <person name="Pursley I."/>
            <person name="Horton D.L."/>
            <person name="Alikhan N.F."/>
            <person name="Baker D."/>
            <person name="Gharbi K."/>
            <person name="Hall N."/>
            <person name="Watson M."/>
            <person name="Adriaenssens E.M."/>
            <person name="Foster-Nyarko E."/>
            <person name="Jarju S."/>
            <person name="Secka A."/>
            <person name="Antonio M."/>
            <person name="Oren A."/>
            <person name="Chaudhuri R.R."/>
            <person name="La Ragione R."/>
            <person name="Hildebrand F."/>
            <person name="Pallen M.J."/>
        </authorList>
    </citation>
    <scope>NUCLEOTIDE SEQUENCE</scope>
    <source>
        <strain evidence="15">CHK192-19661</strain>
    </source>
</reference>
<keyword evidence="9 13" id="KW-0479">Metal-binding</keyword>
<dbReference type="NCBIfam" id="TIGR00151">
    <property type="entry name" value="ispF"/>
    <property type="match status" value="1"/>
</dbReference>
<evidence type="ECO:0000256" key="6">
    <source>
        <dbReference type="ARBA" id="ARBA00009789"/>
    </source>
</evidence>
<keyword evidence="12 13" id="KW-0511">Multifunctional enzyme</keyword>
<proteinExistence type="inferred from homology"/>
<feature type="binding site" evidence="13">
    <location>
        <begin position="255"/>
        <end position="256"/>
    </location>
    <ligand>
        <name>4-CDP-2-C-methyl-D-erythritol 2-phosphate</name>
        <dbReference type="ChEBI" id="CHEBI:57919"/>
    </ligand>
</feature>
<organism evidence="15 16">
    <name type="scientific">Candidatus Borkfalkia avicola</name>
    <dbReference type="NCBI Taxonomy" id="2838503"/>
    <lineage>
        <taxon>Bacteria</taxon>
        <taxon>Bacillati</taxon>
        <taxon>Bacillota</taxon>
        <taxon>Clostridia</taxon>
        <taxon>Christensenellales</taxon>
        <taxon>Christensenellaceae</taxon>
        <taxon>Candidatus Borkfalkia</taxon>
    </lineage>
</organism>
<evidence type="ECO:0000313" key="16">
    <source>
        <dbReference type="Proteomes" id="UP000824025"/>
    </source>
</evidence>
<evidence type="ECO:0000256" key="12">
    <source>
        <dbReference type="ARBA" id="ARBA00023268"/>
    </source>
</evidence>
<feature type="site" description="Positions MEP for the nucleophilic attack" evidence="13">
    <location>
        <position position="209"/>
    </location>
</feature>
<dbReference type="PANTHER" id="PTHR43181:SF1">
    <property type="entry name" value="2-C-METHYL-D-ERYTHRITOL 2,4-CYCLODIPHOSPHATE SYNTHASE, CHLOROPLASTIC"/>
    <property type="match status" value="1"/>
</dbReference>
<dbReference type="PROSITE" id="PS01350">
    <property type="entry name" value="ISPF"/>
    <property type="match status" value="1"/>
</dbReference>
<evidence type="ECO:0000256" key="1">
    <source>
        <dbReference type="ARBA" id="ARBA00000200"/>
    </source>
</evidence>
<dbReference type="GO" id="GO:0008685">
    <property type="term" value="F:2-C-methyl-D-erythritol 2,4-cyclodiphosphate synthase activity"/>
    <property type="evidence" value="ECO:0007669"/>
    <property type="project" value="UniProtKB-UniRule"/>
</dbReference>
<reference evidence="15" key="2">
    <citation type="submission" date="2021-04" db="EMBL/GenBank/DDBJ databases">
        <authorList>
            <person name="Gilroy R."/>
        </authorList>
    </citation>
    <scope>NUCLEOTIDE SEQUENCE</scope>
    <source>
        <strain evidence="15">CHK192-19661</strain>
    </source>
</reference>
<dbReference type="HAMAP" id="MF_00107">
    <property type="entry name" value="IspF"/>
    <property type="match status" value="1"/>
</dbReference>
<feature type="binding site" evidence="13">
    <location>
        <begin position="277"/>
        <end position="279"/>
    </location>
    <ligand>
        <name>4-CDP-2-C-methyl-D-erythritol 2-phosphate</name>
        <dbReference type="ChEBI" id="CHEBI:57919"/>
    </ligand>
</feature>
<feature type="site" description="Transition state stabilizer" evidence="13">
    <location>
        <position position="16"/>
    </location>
</feature>
<dbReference type="CDD" id="cd02516">
    <property type="entry name" value="CDP-ME_synthetase"/>
    <property type="match status" value="1"/>
</dbReference>
<dbReference type="SUPFAM" id="SSF53448">
    <property type="entry name" value="Nucleotide-diphospho-sugar transferases"/>
    <property type="match status" value="1"/>
</dbReference>
<evidence type="ECO:0000313" key="15">
    <source>
        <dbReference type="EMBL" id="HIZ10401.1"/>
    </source>
</evidence>
<dbReference type="GO" id="GO:0016114">
    <property type="term" value="P:terpenoid biosynthetic process"/>
    <property type="evidence" value="ECO:0007669"/>
    <property type="project" value="InterPro"/>
</dbReference>
<dbReference type="PROSITE" id="PS01295">
    <property type="entry name" value="ISPD"/>
    <property type="match status" value="1"/>
</dbReference>
<dbReference type="InterPro" id="IPR026596">
    <property type="entry name" value="IspD/F"/>
</dbReference>
<dbReference type="EC" id="2.7.7.60" evidence="13"/>
<feature type="binding site" evidence="13">
    <location>
        <begin position="282"/>
        <end position="286"/>
    </location>
    <ligand>
        <name>4-CDP-2-C-methyl-D-erythritol 2-phosphate</name>
        <dbReference type="ChEBI" id="CHEBI:57919"/>
    </ligand>
</feature>
<dbReference type="Gene3D" id="3.90.550.10">
    <property type="entry name" value="Spore Coat Polysaccharide Biosynthesis Protein SpsA, Chain A"/>
    <property type="match status" value="1"/>
</dbReference>
<feature type="binding site" evidence="13">
    <location>
        <position position="230"/>
    </location>
    <ligand>
        <name>a divalent metal cation</name>
        <dbReference type="ChEBI" id="CHEBI:60240"/>
    </ligand>
</feature>
<dbReference type="PANTHER" id="PTHR43181">
    <property type="entry name" value="2-C-METHYL-D-ERYTHRITOL 2,4-CYCLODIPHOSPHATE SYNTHASE, CHLOROPLASTIC"/>
    <property type="match status" value="1"/>
</dbReference>
<feature type="region of interest" description="2-C-methyl-D-erythritol 4-phosphate cytidylyltransferase" evidence="13">
    <location>
        <begin position="1"/>
        <end position="222"/>
    </location>
</feature>
<dbReference type="InterPro" id="IPR029044">
    <property type="entry name" value="Nucleotide-diphossugar_trans"/>
</dbReference>
<dbReference type="EMBL" id="DXCF01000042">
    <property type="protein sequence ID" value="HIZ10401.1"/>
    <property type="molecule type" value="Genomic_DNA"/>
</dbReference>
<comment type="pathway">
    <text evidence="5 13">Isoprenoid biosynthesis; isopentenyl diphosphate biosynthesis via DXP pathway; isopentenyl diphosphate from 1-deoxy-D-xylulose 5-phosphate: step 2/6.</text>
</comment>
<comment type="catalytic activity">
    <reaction evidence="1 13">
        <text>4-CDP-2-C-methyl-D-erythritol 2-phosphate = 2-C-methyl-D-erythritol 2,4-cyclic diphosphate + CMP</text>
        <dbReference type="Rhea" id="RHEA:23864"/>
        <dbReference type="ChEBI" id="CHEBI:57919"/>
        <dbReference type="ChEBI" id="CHEBI:58483"/>
        <dbReference type="ChEBI" id="CHEBI:60377"/>
        <dbReference type="EC" id="4.6.1.12"/>
    </reaction>
</comment>
<dbReference type="InterPro" id="IPR034683">
    <property type="entry name" value="IspD/TarI"/>
</dbReference>
<dbReference type="Pfam" id="PF02542">
    <property type="entry name" value="YgbB"/>
    <property type="match status" value="1"/>
</dbReference>
<dbReference type="Gene3D" id="3.30.1330.50">
    <property type="entry name" value="2-C-methyl-D-erythritol 2,4-cyclodiphosphate synthase"/>
    <property type="match status" value="1"/>
</dbReference>
<feature type="domain" description="2-C-methyl-D-erythritol 2,4-cyclodiphosphate synthase" evidence="14">
    <location>
        <begin position="222"/>
        <end position="375"/>
    </location>
</feature>
<comment type="catalytic activity">
    <reaction evidence="2 13">
        <text>2-C-methyl-D-erythritol 4-phosphate + CTP + H(+) = 4-CDP-2-C-methyl-D-erythritol + diphosphate</text>
        <dbReference type="Rhea" id="RHEA:13429"/>
        <dbReference type="ChEBI" id="CHEBI:15378"/>
        <dbReference type="ChEBI" id="CHEBI:33019"/>
        <dbReference type="ChEBI" id="CHEBI:37563"/>
        <dbReference type="ChEBI" id="CHEBI:57823"/>
        <dbReference type="ChEBI" id="CHEBI:58262"/>
        <dbReference type="EC" id="2.7.7.60"/>
    </reaction>
</comment>
<feature type="site" description="Transition state stabilizer" evidence="13">
    <location>
        <position position="23"/>
    </location>
</feature>
<evidence type="ECO:0000256" key="9">
    <source>
        <dbReference type="ARBA" id="ARBA00022723"/>
    </source>
</evidence>
<feature type="binding site" evidence="13">
    <location>
        <position position="263"/>
    </location>
    <ligand>
        <name>a divalent metal cation</name>
        <dbReference type="ChEBI" id="CHEBI:60240"/>
    </ligand>
</feature>
<feature type="site" description="Transition state stabilizer" evidence="13">
    <location>
        <position position="354"/>
    </location>
</feature>
<dbReference type="InterPro" id="IPR018294">
    <property type="entry name" value="ISPD_synthase_CS"/>
</dbReference>
<dbReference type="GO" id="GO:0046872">
    <property type="term" value="F:metal ion binding"/>
    <property type="evidence" value="ECO:0007669"/>
    <property type="project" value="UniProtKB-KW"/>
</dbReference>
<evidence type="ECO:0000259" key="14">
    <source>
        <dbReference type="Pfam" id="PF02542"/>
    </source>
</evidence>
<keyword evidence="10 13" id="KW-0414">Isoprene biosynthesis</keyword>
<evidence type="ECO:0000256" key="7">
    <source>
        <dbReference type="ARBA" id="ARBA00022679"/>
    </source>
</evidence>
<feature type="region of interest" description="2-C-methyl-D-erythritol 2,4-cyclodiphosphate synthase" evidence="13">
    <location>
        <begin position="222"/>
        <end position="377"/>
    </location>
</feature>
<dbReference type="InterPro" id="IPR036571">
    <property type="entry name" value="MECDP_synthase_sf"/>
</dbReference>
<dbReference type="SUPFAM" id="SSF69765">
    <property type="entry name" value="IpsF-like"/>
    <property type="match status" value="1"/>
</dbReference>
<dbReference type="EC" id="4.6.1.12" evidence="13"/>
<keyword evidence="8 13" id="KW-0548">Nucleotidyltransferase</keyword>
<dbReference type="InterPro" id="IPR003526">
    <property type="entry name" value="MECDP_synthase"/>
</dbReference>
<evidence type="ECO:0000256" key="2">
    <source>
        <dbReference type="ARBA" id="ARBA00001282"/>
    </source>
</evidence>
<accession>A0A9D2D8H5</accession>
<feature type="site" description="Positions MEP for the nucleophilic attack" evidence="13">
    <location>
        <position position="154"/>
    </location>
</feature>
<feature type="binding site" evidence="13">
    <location>
        <position position="360"/>
    </location>
    <ligand>
        <name>4-CDP-2-C-methyl-D-erythritol 2-phosphate</name>
        <dbReference type="ChEBI" id="CHEBI:57919"/>
    </ligand>
</feature>
<comment type="cofactor">
    <cofactor evidence="3 13">
        <name>a divalent metal cation</name>
        <dbReference type="ChEBI" id="CHEBI:60240"/>
    </cofactor>
</comment>
<comment type="function">
    <text evidence="13">Bifunctional enzyme that catalyzes the formation of 4-diphosphocytidyl-2-C-methyl-D-erythritol from CTP and 2-C-methyl-D-erythritol 4-phosphate (MEP) (IspD), and catalyzes the conversion of 4-diphosphocytidyl-2-C-methyl-D-erythritol 2-phosphate (CDP-ME2P) to 2-C-methyl-D-erythritol 2,4-cyclodiphosphate (ME-CPP) with a corresponding release of cytidine 5-monophosphate (CMP) (IspF).</text>
</comment>
<dbReference type="InterPro" id="IPR001228">
    <property type="entry name" value="IspD"/>
</dbReference>
<evidence type="ECO:0000256" key="8">
    <source>
        <dbReference type="ARBA" id="ARBA00022695"/>
    </source>
</evidence>
<evidence type="ECO:0000256" key="11">
    <source>
        <dbReference type="ARBA" id="ARBA00023239"/>
    </source>
</evidence>
<feature type="binding site" evidence="13">
    <location>
        <begin position="228"/>
        <end position="230"/>
    </location>
    <ligand>
        <name>4-CDP-2-C-methyl-D-erythritol 2-phosphate</name>
        <dbReference type="ChEBI" id="CHEBI:57919"/>
    </ligand>
</feature>
<feature type="binding site" evidence="13">
    <location>
        <position position="363"/>
    </location>
    <ligand>
        <name>4-CDP-2-C-methyl-D-erythritol 2-phosphate</name>
        <dbReference type="ChEBI" id="CHEBI:57919"/>
    </ligand>
</feature>
<evidence type="ECO:0000256" key="4">
    <source>
        <dbReference type="ARBA" id="ARBA00004709"/>
    </source>
</evidence>
<evidence type="ECO:0000256" key="10">
    <source>
        <dbReference type="ARBA" id="ARBA00023229"/>
    </source>
</evidence>
<feature type="binding site" evidence="13">
    <location>
        <position position="228"/>
    </location>
    <ligand>
        <name>a divalent metal cation</name>
        <dbReference type="ChEBI" id="CHEBI:60240"/>
    </ligand>
</feature>
<dbReference type="Proteomes" id="UP000824025">
    <property type="component" value="Unassembled WGS sequence"/>
</dbReference>
<evidence type="ECO:0000256" key="3">
    <source>
        <dbReference type="ARBA" id="ARBA00001968"/>
    </source>
</evidence>
<comment type="caution">
    <text evidence="15">The sequence shown here is derived from an EMBL/GenBank/DDBJ whole genome shotgun (WGS) entry which is preliminary data.</text>
</comment>
<evidence type="ECO:0000256" key="13">
    <source>
        <dbReference type="HAMAP-Rule" id="MF_01520"/>
    </source>
</evidence>
<dbReference type="InterPro" id="IPR020555">
    <property type="entry name" value="MECDP_synthase_CS"/>
</dbReference>
<dbReference type="AlphaFoldDB" id="A0A9D2D8H5"/>
<sequence>MPKIYAVIPAAGTGSRAGFQQNKLLQKIGGVPVLKRTVAAFCANEQIACVLVCANEADRAEISALLSPFAKVKLAEGGATRTASVKNALEMLAALPCPPDYVLIHDGARPFVSQKVIADCIAAVRQYGSAVCALPCTDTAVRAQSGFVSEAVEREGLFTLQTPQGFSFPELLAAYRKITPADTFTDDSGVWKKYVAPPRLFGGDARNRKLTFAEDFMTEEYRTGVGVDTHAFGANRKYVVLGGVKIAASTGLHAHSDGDVLCHALMDALLSAAGLADIGHYFPDTDPQYKGADSLRLLARVRDMLDLHGFSVCNVSVAVIAETPKLSPHIAEMKRNVAAALGIAEGAVGISAGTNEKLGYIGRGEGITAVANVLLRL</sequence>
<keyword evidence="7 13" id="KW-0808">Transferase</keyword>
<gene>
    <name evidence="15" type="primary">ispD</name>
    <name evidence="13" type="synonym">ispDF</name>
    <name evidence="15" type="ORF">H9726_07930</name>
</gene>
<feature type="site" description="Transition state stabilizer" evidence="13">
    <location>
        <position position="255"/>
    </location>
</feature>
<dbReference type="GO" id="GO:0050518">
    <property type="term" value="F:2-C-methyl-D-erythritol 4-phosphate cytidylyltransferase activity"/>
    <property type="evidence" value="ECO:0007669"/>
    <property type="project" value="UniProtKB-UniRule"/>
</dbReference>